<protein>
    <submittedName>
        <fullName evidence="3">Uncharacterized protein</fullName>
    </submittedName>
</protein>
<reference evidence="3 4" key="1">
    <citation type="journal article" date="2009" name="Stand. Genomic Sci.">
        <title>Complete genome sequence of Pirellula staleyi type strain (ATCC 27377).</title>
        <authorList>
            <person name="Clum A."/>
            <person name="Tindall B.J."/>
            <person name="Sikorski J."/>
            <person name="Ivanova N."/>
            <person name="Mavrommatis K."/>
            <person name="Lucas S."/>
            <person name="Glavina del Rio T."/>
            <person name="Nolan M."/>
            <person name="Chen F."/>
            <person name="Tice H."/>
            <person name="Pitluck S."/>
            <person name="Cheng J.F."/>
            <person name="Chertkov O."/>
            <person name="Brettin T."/>
            <person name="Han C."/>
            <person name="Detter J.C."/>
            <person name="Kuske C."/>
            <person name="Bruce D."/>
            <person name="Goodwin L."/>
            <person name="Ovchinikova G."/>
            <person name="Pati A."/>
            <person name="Mikhailova N."/>
            <person name="Chen A."/>
            <person name="Palaniappan K."/>
            <person name="Land M."/>
            <person name="Hauser L."/>
            <person name="Chang Y.J."/>
            <person name="Jeffries C.D."/>
            <person name="Chain P."/>
            <person name="Rohde M."/>
            <person name="Goker M."/>
            <person name="Bristow J."/>
            <person name="Eisen J.A."/>
            <person name="Markowitz V."/>
            <person name="Hugenholtz P."/>
            <person name="Kyrpides N.C."/>
            <person name="Klenk H.P."/>
            <person name="Lapidus A."/>
        </authorList>
    </citation>
    <scope>NUCLEOTIDE SEQUENCE [LARGE SCALE GENOMIC DNA]</scope>
    <source>
        <strain evidence="4">ATCC 27377 / DSM 6068 / ICPB 4128</strain>
    </source>
</reference>
<organism evidence="3 4">
    <name type="scientific">Pirellula staleyi (strain ATCC 27377 / DSM 6068 / ICPB 4128)</name>
    <name type="common">Pirella staleyi</name>
    <dbReference type="NCBI Taxonomy" id="530564"/>
    <lineage>
        <taxon>Bacteria</taxon>
        <taxon>Pseudomonadati</taxon>
        <taxon>Planctomycetota</taxon>
        <taxon>Planctomycetia</taxon>
        <taxon>Pirellulales</taxon>
        <taxon>Pirellulaceae</taxon>
        <taxon>Pirellula</taxon>
    </lineage>
</organism>
<keyword evidence="4" id="KW-1185">Reference proteome</keyword>
<evidence type="ECO:0000313" key="4">
    <source>
        <dbReference type="Proteomes" id="UP000001887"/>
    </source>
</evidence>
<feature type="signal peptide" evidence="2">
    <location>
        <begin position="1"/>
        <end position="24"/>
    </location>
</feature>
<dbReference type="EMBL" id="CP001848">
    <property type="protein sequence ID" value="ADB18950.1"/>
    <property type="molecule type" value="Genomic_DNA"/>
</dbReference>
<sequence precursor="true">MKRILCSFLVLAIALLATAVPASAQEAKPDPELAKVQIIGALTKFYPYQTFLMTGMLADAYQKEVYDAATVQQFLVEIDSMLNDTTKRIELVRSGFTDDADREYFDKVVDICDLLKKQAKGLSDYTKTKAQSDLNRYSKAREQVWPMLQDILGIKKNDGDEPAAPAPPAPADSGDDDEVAPAPPTVALKK</sequence>
<feature type="chain" id="PRO_5003034627" evidence="2">
    <location>
        <begin position="25"/>
        <end position="190"/>
    </location>
</feature>
<keyword evidence="2" id="KW-0732">Signal</keyword>
<dbReference type="Proteomes" id="UP000001887">
    <property type="component" value="Chromosome"/>
</dbReference>
<name>D2R4Y8_PIRSD</name>
<dbReference type="HOGENOM" id="CLU_1426813_0_0_0"/>
<evidence type="ECO:0000313" key="3">
    <source>
        <dbReference type="EMBL" id="ADB18950.1"/>
    </source>
</evidence>
<dbReference type="eggNOG" id="ENOG5030KZV">
    <property type="taxonomic scope" value="Bacteria"/>
</dbReference>
<evidence type="ECO:0000256" key="1">
    <source>
        <dbReference type="SAM" id="MobiDB-lite"/>
    </source>
</evidence>
<dbReference type="AlphaFoldDB" id="D2R4Y8"/>
<gene>
    <name evidence="3" type="ordered locus">Psta_4302</name>
</gene>
<proteinExistence type="predicted"/>
<evidence type="ECO:0000256" key="2">
    <source>
        <dbReference type="SAM" id="SignalP"/>
    </source>
</evidence>
<accession>D2R4Y8</accession>
<dbReference type="KEGG" id="psl:Psta_4302"/>
<feature type="region of interest" description="Disordered" evidence="1">
    <location>
        <begin position="155"/>
        <end position="190"/>
    </location>
</feature>